<dbReference type="PIRSF" id="PIRSF000484">
    <property type="entry name" value="NAPRT"/>
    <property type="match status" value="1"/>
</dbReference>
<comment type="pathway">
    <text evidence="1">Cofactor biosynthesis; NAD(+) biosynthesis; nicotinate D-ribonucleotide from nicotinate: step 1/1.</text>
</comment>
<keyword evidence="9" id="KW-0808">Transferase</keyword>
<dbReference type="Gene3D" id="3.20.20.70">
    <property type="entry name" value="Aldolase class I"/>
    <property type="match status" value="1"/>
</dbReference>
<dbReference type="GO" id="GO:0004514">
    <property type="term" value="F:nicotinate-nucleotide diphosphorylase (carboxylating) activity"/>
    <property type="evidence" value="ECO:0007669"/>
    <property type="project" value="UniProtKB-EC"/>
</dbReference>
<dbReference type="EMBL" id="BORP01000010">
    <property type="protein sequence ID" value="GIO28829.1"/>
    <property type="molecule type" value="Genomic_DNA"/>
</dbReference>
<dbReference type="Proteomes" id="UP000676917">
    <property type="component" value="Unassembled WGS sequence"/>
</dbReference>
<keyword evidence="3" id="KW-0597">Phosphoprotein</keyword>
<evidence type="ECO:0000256" key="6">
    <source>
        <dbReference type="ARBA" id="ARBA00047445"/>
    </source>
</evidence>
<protein>
    <recommendedName>
        <fullName evidence="2">nicotinate phosphoribosyltransferase</fullName>
        <ecNumber evidence="2">6.3.4.21</ecNumber>
    </recommendedName>
</protein>
<dbReference type="GO" id="GO:0004516">
    <property type="term" value="F:nicotinate phosphoribosyltransferase activity"/>
    <property type="evidence" value="ECO:0007669"/>
    <property type="project" value="UniProtKB-EC"/>
</dbReference>
<gene>
    <name evidence="9" type="primary">pncB</name>
    <name evidence="9" type="ORF">J43TS3_34400</name>
</gene>
<dbReference type="InterPro" id="IPR036068">
    <property type="entry name" value="Nicotinate_pribotase-like_C"/>
</dbReference>
<dbReference type="Pfam" id="PF02749">
    <property type="entry name" value="QRPTase_N"/>
    <property type="match status" value="1"/>
</dbReference>
<dbReference type="Gene3D" id="3.90.1170.20">
    <property type="entry name" value="Quinolinate phosphoribosyl transferase, N-terminal domain"/>
    <property type="match status" value="1"/>
</dbReference>
<keyword evidence="4" id="KW-0436">Ligase</keyword>
<dbReference type="InterPro" id="IPR007229">
    <property type="entry name" value="Nic_PRibTrfase-Fam"/>
</dbReference>
<feature type="domain" description="Quinolinate phosphoribosyl transferase N-terminal" evidence="8">
    <location>
        <begin position="35"/>
        <end position="124"/>
    </location>
</feature>
<evidence type="ECO:0000256" key="7">
    <source>
        <dbReference type="ARBA" id="ARBA00048668"/>
    </source>
</evidence>
<comment type="catalytic activity">
    <reaction evidence="7">
        <text>5-phospho-alpha-D-ribose 1-diphosphate + nicotinate + ATP + H2O = nicotinate beta-D-ribonucleotide + ADP + phosphate + diphosphate</text>
        <dbReference type="Rhea" id="RHEA:36163"/>
        <dbReference type="ChEBI" id="CHEBI:15377"/>
        <dbReference type="ChEBI" id="CHEBI:30616"/>
        <dbReference type="ChEBI" id="CHEBI:32544"/>
        <dbReference type="ChEBI" id="CHEBI:33019"/>
        <dbReference type="ChEBI" id="CHEBI:43474"/>
        <dbReference type="ChEBI" id="CHEBI:57502"/>
        <dbReference type="ChEBI" id="CHEBI:58017"/>
        <dbReference type="ChEBI" id="CHEBI:456216"/>
        <dbReference type="EC" id="6.3.4.21"/>
    </reaction>
</comment>
<accession>A0A919XBY4</accession>
<dbReference type="NCBIfam" id="NF005529">
    <property type="entry name" value="PRK07188.1"/>
    <property type="match status" value="1"/>
</dbReference>
<dbReference type="PANTHER" id="PTHR43202:SF1">
    <property type="entry name" value="NICOTINATE PHOSPHORIBOSYLTRANSFERASE"/>
    <property type="match status" value="1"/>
</dbReference>
<proteinExistence type="predicted"/>
<evidence type="ECO:0000313" key="10">
    <source>
        <dbReference type="Proteomes" id="UP000676917"/>
    </source>
</evidence>
<dbReference type="AlphaFoldDB" id="A0A919XBY4"/>
<dbReference type="GO" id="GO:0009435">
    <property type="term" value="P:NAD+ biosynthetic process"/>
    <property type="evidence" value="ECO:0007669"/>
    <property type="project" value="InterPro"/>
</dbReference>
<comment type="caution">
    <text evidence="9">The sequence shown here is derived from an EMBL/GenBank/DDBJ whole genome shotgun (WGS) entry which is preliminary data.</text>
</comment>
<evidence type="ECO:0000256" key="1">
    <source>
        <dbReference type="ARBA" id="ARBA00004952"/>
    </source>
</evidence>
<organism evidence="9 10">
    <name type="scientific">Ornithinibacillus bavariensis</name>
    <dbReference type="NCBI Taxonomy" id="545502"/>
    <lineage>
        <taxon>Bacteria</taxon>
        <taxon>Bacillati</taxon>
        <taxon>Bacillota</taxon>
        <taxon>Bacilli</taxon>
        <taxon>Bacillales</taxon>
        <taxon>Bacillaceae</taxon>
        <taxon>Ornithinibacillus</taxon>
    </lineage>
</organism>
<dbReference type="SUPFAM" id="SSF51690">
    <property type="entry name" value="Nicotinate/Quinolinate PRTase C-terminal domain-like"/>
    <property type="match status" value="1"/>
</dbReference>
<dbReference type="InterPro" id="IPR053190">
    <property type="entry name" value="NAPRTase-like"/>
</dbReference>
<sequence>MKEIEQKLNGEIDRLTNKTFKFDERIKEGWFSAVYFLKTKEIVEKKLPNNQVTMQFFQKNDAVLCGTDEAIALVHTFADHPETLEIYSLKDGDKISPFETVLTITGSYQQFGYLEGIIDGILARRTSVATNVYNVVKAAKSSGKEKPVIFMGDRDDHYTTQAGDGYAAFIGGSTAQATHAMNEWWGKEGMGTMPHAMIQMFKGDIVAALQAYHEVFPEDELVALVDYNNDVITDSLKAARAFGKKLKGVRLDTSNTLVDKYFLRNHHLMGSFDPRGVNPELVFALRKALDENGFQHVEIVVTGGFTEEKIRYFESLGVPVNTYGVGRSLLKMGIGFTGDNVLLNGSPEAKEGRRYRPNPRLEKVEYHANQHDRIIIDTTK</sequence>
<evidence type="ECO:0000256" key="2">
    <source>
        <dbReference type="ARBA" id="ARBA00013236"/>
    </source>
</evidence>
<reference evidence="9" key="1">
    <citation type="submission" date="2021-03" db="EMBL/GenBank/DDBJ databases">
        <title>Antimicrobial resistance genes in bacteria isolated from Japanese honey, and their potential for conferring macrolide and lincosamide resistance in the American foulbrood pathogen Paenibacillus larvae.</title>
        <authorList>
            <person name="Okamoto M."/>
            <person name="Kumagai M."/>
            <person name="Kanamori H."/>
            <person name="Takamatsu D."/>
        </authorList>
    </citation>
    <scope>NUCLEOTIDE SEQUENCE</scope>
    <source>
        <strain evidence="9">J43TS3</strain>
    </source>
</reference>
<dbReference type="InterPro" id="IPR037128">
    <property type="entry name" value="Quinolinate_PRibosylTase_N_sf"/>
</dbReference>
<keyword evidence="9" id="KW-0328">Glycosyltransferase</keyword>
<evidence type="ECO:0000256" key="5">
    <source>
        <dbReference type="ARBA" id="ARBA00022642"/>
    </source>
</evidence>
<dbReference type="PANTHER" id="PTHR43202">
    <property type="entry name" value="NICOTINATE-NUCLEOTIDE PYROPHOSPHORYLASE"/>
    <property type="match status" value="1"/>
</dbReference>
<keyword evidence="10" id="KW-1185">Reference proteome</keyword>
<evidence type="ECO:0000256" key="4">
    <source>
        <dbReference type="ARBA" id="ARBA00022598"/>
    </source>
</evidence>
<dbReference type="InterPro" id="IPR013785">
    <property type="entry name" value="Aldolase_TIM"/>
</dbReference>
<evidence type="ECO:0000256" key="3">
    <source>
        <dbReference type="ARBA" id="ARBA00022553"/>
    </source>
</evidence>
<dbReference type="EC" id="6.3.4.21" evidence="2"/>
<name>A0A919XBY4_9BACI</name>
<keyword evidence="5" id="KW-0662">Pyridine nucleotide biosynthesis</keyword>
<evidence type="ECO:0000259" key="8">
    <source>
        <dbReference type="Pfam" id="PF02749"/>
    </source>
</evidence>
<dbReference type="SUPFAM" id="SSF54675">
    <property type="entry name" value="Nicotinate/Quinolinate PRTase N-terminal domain-like"/>
    <property type="match status" value="1"/>
</dbReference>
<evidence type="ECO:0000313" key="9">
    <source>
        <dbReference type="EMBL" id="GIO28829.1"/>
    </source>
</evidence>
<dbReference type="InterPro" id="IPR022412">
    <property type="entry name" value="Quinolinate_PRibosylTrfase_N"/>
</dbReference>
<comment type="catalytic activity">
    <reaction evidence="6">
        <text>nicotinate beta-D-ribonucleotide + CO2 + diphosphate = quinolinate + 5-phospho-alpha-D-ribose 1-diphosphate + 2 H(+)</text>
        <dbReference type="Rhea" id="RHEA:12733"/>
        <dbReference type="ChEBI" id="CHEBI:15378"/>
        <dbReference type="ChEBI" id="CHEBI:16526"/>
        <dbReference type="ChEBI" id="CHEBI:29959"/>
        <dbReference type="ChEBI" id="CHEBI:33019"/>
        <dbReference type="ChEBI" id="CHEBI:57502"/>
        <dbReference type="ChEBI" id="CHEBI:58017"/>
        <dbReference type="EC" id="2.4.2.19"/>
    </reaction>
</comment>
<dbReference type="RefSeq" id="WP_212922283.1">
    <property type="nucleotide sequence ID" value="NZ_BORP01000010.1"/>
</dbReference>